<dbReference type="InterPro" id="IPR029044">
    <property type="entry name" value="Nucleotide-diphossugar_trans"/>
</dbReference>
<dbReference type="PANTHER" id="PTHR43685:SF2">
    <property type="entry name" value="GLYCOSYLTRANSFERASE 2-LIKE DOMAIN-CONTAINING PROTEIN"/>
    <property type="match status" value="1"/>
</dbReference>
<keyword evidence="3" id="KW-1185">Reference proteome</keyword>
<dbReference type="AlphaFoldDB" id="A0A1U7J685"/>
<dbReference type="InterPro" id="IPR050834">
    <property type="entry name" value="Glycosyltransf_2"/>
</dbReference>
<dbReference type="STRING" id="549789.NIES30_09995"/>
<protein>
    <submittedName>
        <fullName evidence="2">Glycosyl transferase</fullName>
    </submittedName>
</protein>
<dbReference type="EMBL" id="MRCG01000006">
    <property type="protein sequence ID" value="OKH48356.1"/>
    <property type="molecule type" value="Genomic_DNA"/>
</dbReference>
<dbReference type="Gene3D" id="3.90.550.10">
    <property type="entry name" value="Spore Coat Polysaccharide Biosynthesis Protein SpsA, Chain A"/>
    <property type="match status" value="1"/>
</dbReference>
<dbReference type="RefSeq" id="WP_073608285.1">
    <property type="nucleotide sequence ID" value="NZ_MRCG01000006.1"/>
</dbReference>
<dbReference type="CDD" id="cd06433">
    <property type="entry name" value="GT_2_WfgS_like"/>
    <property type="match status" value="1"/>
</dbReference>
<dbReference type="Pfam" id="PF00535">
    <property type="entry name" value="Glycos_transf_2"/>
    <property type="match status" value="1"/>
</dbReference>
<proteinExistence type="predicted"/>
<dbReference type="SUPFAM" id="SSF53448">
    <property type="entry name" value="Nucleotide-diphospho-sugar transferases"/>
    <property type="match status" value="1"/>
</dbReference>
<reference evidence="2 3" key="1">
    <citation type="submission" date="2016-11" db="EMBL/GenBank/DDBJ databases">
        <title>Draft Genome Sequences of Nine Cyanobacterial Strains from Diverse Habitats.</title>
        <authorList>
            <person name="Zhu T."/>
            <person name="Hou S."/>
            <person name="Lu X."/>
            <person name="Hess W.R."/>
        </authorList>
    </citation>
    <scope>NUCLEOTIDE SEQUENCE [LARGE SCALE GENOMIC DNA]</scope>
    <source>
        <strain evidence="2 3">NIES-30</strain>
    </source>
</reference>
<dbReference type="PANTHER" id="PTHR43685">
    <property type="entry name" value="GLYCOSYLTRANSFERASE"/>
    <property type="match status" value="1"/>
</dbReference>
<gene>
    <name evidence="2" type="ORF">NIES30_09995</name>
</gene>
<sequence length="305" mass="35641">MTLTFSVITPSYNQGQFIERTIQSILSQTAVEFDYMVCDGGSKDETIKVLKKYQAHLRWVSEPDGGQADAVNRGIRSTQGDIIAWINSDDIYYPGAFKKVQNVFLSHPEVSVVYGNANHIDREDGYIEPYPTEPWNYNRLKEICFLCQPAVFFRRQMVNDYGDLDASLKFCMDYELWLRYGKQGSFFYLPDLLAGSRFYQDTKTLGQRVAVHYEINEMLKAKLLRSPERWVLAYASVLAEEEEKSQGRDSNNLWVQVQRVNTFFFEAFRGYRRWRNFAVSPSTAWQILRWTVAAYYRFLKSKVLL</sequence>
<evidence type="ECO:0000259" key="1">
    <source>
        <dbReference type="Pfam" id="PF00535"/>
    </source>
</evidence>
<dbReference type="OrthoDB" id="396512at2"/>
<dbReference type="Proteomes" id="UP000185557">
    <property type="component" value="Unassembled WGS sequence"/>
</dbReference>
<organism evidence="2 3">
    <name type="scientific">Phormidium tenue NIES-30</name>
    <dbReference type="NCBI Taxonomy" id="549789"/>
    <lineage>
        <taxon>Bacteria</taxon>
        <taxon>Bacillati</taxon>
        <taxon>Cyanobacteriota</taxon>
        <taxon>Cyanophyceae</taxon>
        <taxon>Oscillatoriophycideae</taxon>
        <taxon>Oscillatoriales</taxon>
        <taxon>Oscillatoriaceae</taxon>
        <taxon>Phormidium</taxon>
    </lineage>
</organism>
<comment type="caution">
    <text evidence="2">The sequence shown here is derived from an EMBL/GenBank/DDBJ whole genome shotgun (WGS) entry which is preliminary data.</text>
</comment>
<name>A0A1U7J685_9CYAN</name>
<keyword evidence="2" id="KW-0808">Transferase</keyword>
<evidence type="ECO:0000313" key="2">
    <source>
        <dbReference type="EMBL" id="OKH48356.1"/>
    </source>
</evidence>
<accession>A0A1U7J685</accession>
<dbReference type="GO" id="GO:0016740">
    <property type="term" value="F:transferase activity"/>
    <property type="evidence" value="ECO:0007669"/>
    <property type="project" value="UniProtKB-KW"/>
</dbReference>
<feature type="domain" description="Glycosyltransferase 2-like" evidence="1">
    <location>
        <begin position="6"/>
        <end position="159"/>
    </location>
</feature>
<evidence type="ECO:0000313" key="3">
    <source>
        <dbReference type="Proteomes" id="UP000185557"/>
    </source>
</evidence>
<dbReference type="InterPro" id="IPR001173">
    <property type="entry name" value="Glyco_trans_2-like"/>
</dbReference>